<evidence type="ECO:0000256" key="1">
    <source>
        <dbReference type="SAM" id="SignalP"/>
    </source>
</evidence>
<comment type="caution">
    <text evidence="2">The sequence shown here is derived from an EMBL/GenBank/DDBJ whole genome shotgun (WGS) entry which is preliminary data.</text>
</comment>
<reference evidence="3" key="1">
    <citation type="journal article" date="2019" name="Int. J. Syst. Evol. Microbiol.">
        <title>The Global Catalogue of Microorganisms (GCM) 10K type strain sequencing project: providing services to taxonomists for standard genome sequencing and annotation.</title>
        <authorList>
            <consortium name="The Broad Institute Genomics Platform"/>
            <consortium name="The Broad Institute Genome Sequencing Center for Infectious Disease"/>
            <person name="Wu L."/>
            <person name="Ma J."/>
        </authorList>
    </citation>
    <scope>NUCLEOTIDE SEQUENCE [LARGE SCALE GENOMIC DNA]</scope>
    <source>
        <strain evidence="3">JCM 18537</strain>
    </source>
</reference>
<keyword evidence="3" id="KW-1185">Reference proteome</keyword>
<dbReference type="SUPFAM" id="SSF89392">
    <property type="entry name" value="Prokaryotic lipoproteins and lipoprotein localization factors"/>
    <property type="match status" value="1"/>
</dbReference>
<sequence length="252" mass="25213">MTRATRWAAAAGLAATLLLAGCSGPAGVEAEPPAGVDIEAYDPDHPGNGLWLVSGDAAVAEIAEAVRAAGDVTYEGAFTELVVPDDPEAAPSTGRALTVSFAGDPERFRASLAAGDLAVDVVVSDGATYVRGNDAFAERSGVAAARDGYVCLASTAALDDWQPLLDPSRLVAELLRGAEEVSVMVPPADAATTDVVVGGSETPTGTMTVAAVGAPLPQEFVAGDASGDGRFAFAGWGEDVPVSAPADIAQGC</sequence>
<evidence type="ECO:0000313" key="2">
    <source>
        <dbReference type="EMBL" id="GAA4771557.1"/>
    </source>
</evidence>
<dbReference type="RefSeq" id="WP_345437557.1">
    <property type="nucleotide sequence ID" value="NZ_BAABKO010000002.1"/>
</dbReference>
<organism evidence="2 3">
    <name type="scientific">Microbacterium gilvum</name>
    <dbReference type="NCBI Taxonomy" id="1336204"/>
    <lineage>
        <taxon>Bacteria</taxon>
        <taxon>Bacillati</taxon>
        <taxon>Actinomycetota</taxon>
        <taxon>Actinomycetes</taxon>
        <taxon>Micrococcales</taxon>
        <taxon>Microbacteriaceae</taxon>
        <taxon>Microbacterium</taxon>
    </lineage>
</organism>
<protein>
    <recommendedName>
        <fullName evidence="4">Lipoprotein</fullName>
    </recommendedName>
</protein>
<keyword evidence="1" id="KW-0732">Signal</keyword>
<proteinExistence type="predicted"/>
<feature type="chain" id="PRO_5046106778" description="Lipoprotein" evidence="1">
    <location>
        <begin position="31"/>
        <end position="252"/>
    </location>
</feature>
<evidence type="ECO:0008006" key="4">
    <source>
        <dbReference type="Google" id="ProtNLM"/>
    </source>
</evidence>
<gene>
    <name evidence="2" type="ORF">GCM10023351_14510</name>
</gene>
<dbReference type="Proteomes" id="UP001501645">
    <property type="component" value="Unassembled WGS sequence"/>
</dbReference>
<accession>A0ABP9A0P5</accession>
<evidence type="ECO:0000313" key="3">
    <source>
        <dbReference type="Proteomes" id="UP001501645"/>
    </source>
</evidence>
<feature type="signal peptide" evidence="1">
    <location>
        <begin position="1"/>
        <end position="30"/>
    </location>
</feature>
<dbReference type="EMBL" id="BAABKO010000002">
    <property type="protein sequence ID" value="GAA4771557.1"/>
    <property type="molecule type" value="Genomic_DNA"/>
</dbReference>
<name>A0ABP9A0P5_9MICO</name>
<dbReference type="InterPro" id="IPR029046">
    <property type="entry name" value="LolA/LolB/LppX"/>
</dbReference>
<dbReference type="Gene3D" id="2.50.20.20">
    <property type="match status" value="1"/>
</dbReference>
<dbReference type="PROSITE" id="PS51257">
    <property type="entry name" value="PROKAR_LIPOPROTEIN"/>
    <property type="match status" value="1"/>
</dbReference>